<dbReference type="RefSeq" id="WP_146203232.1">
    <property type="nucleotide sequence ID" value="NZ_QGHA01000031.1"/>
</dbReference>
<dbReference type="Gene3D" id="1.10.1200.10">
    <property type="entry name" value="ACP-like"/>
    <property type="match status" value="1"/>
</dbReference>
<feature type="non-terminal residue" evidence="6">
    <location>
        <position position="1"/>
    </location>
</feature>
<protein>
    <submittedName>
        <fullName evidence="6">Iturin family lipopeptide synthetase B/fengycin family lipopeptide synthetase D/tyrocidine synthetase-2</fullName>
    </submittedName>
</protein>
<dbReference type="PROSITE" id="PS00455">
    <property type="entry name" value="AMP_BINDING"/>
    <property type="match status" value="1"/>
</dbReference>
<dbReference type="SUPFAM" id="SSF47336">
    <property type="entry name" value="ACP-like"/>
    <property type="match status" value="1"/>
</dbReference>
<dbReference type="InterPro" id="IPR025110">
    <property type="entry name" value="AMP-bd_C"/>
</dbReference>
<dbReference type="InterPro" id="IPR036736">
    <property type="entry name" value="ACP-like_sf"/>
</dbReference>
<reference evidence="6 7" key="1">
    <citation type="submission" date="2018-05" db="EMBL/GenBank/DDBJ databases">
        <title>Genomic Encyclopedia of Archaeal and Bacterial Type Strains, Phase II (KMG-II): from individual species to whole genera.</title>
        <authorList>
            <person name="Goeker M."/>
        </authorList>
    </citation>
    <scope>NUCLEOTIDE SEQUENCE [LARGE SCALE GENOMIC DNA]</scope>
    <source>
        <strain evidence="6 7">DSM 19975</strain>
    </source>
</reference>
<dbReference type="CDD" id="cd05930">
    <property type="entry name" value="A_NRPS"/>
    <property type="match status" value="1"/>
</dbReference>
<proteinExistence type="inferred from homology"/>
<dbReference type="InterPro" id="IPR020845">
    <property type="entry name" value="AMP-binding_CS"/>
</dbReference>
<dbReference type="Gene3D" id="3.40.50.980">
    <property type="match status" value="2"/>
</dbReference>
<dbReference type="InterPro" id="IPR000873">
    <property type="entry name" value="AMP-dep_synth/lig_dom"/>
</dbReference>
<keyword evidence="3" id="KW-0596">Phosphopantetheine</keyword>
<evidence type="ECO:0000256" key="4">
    <source>
        <dbReference type="ARBA" id="ARBA00022553"/>
    </source>
</evidence>
<dbReference type="InterPro" id="IPR045851">
    <property type="entry name" value="AMP-bd_C_sf"/>
</dbReference>
<sequence>LHRDKTAVVSGSKSLTYQELDERSDLLAKYLVLNLNLKPGDRVGMLLERSEWMVVTMIGIMKANCAYVPIDKSMPLQRITFMISASSLHLLICDETPSDQHKDTLKVISTTELEAYKDDRKAPKPKVILDDVSFLIYTSGSTGNPKAVLQTHRTLYNLILWDINSIRMQQQGRHLQFSSFSFDSSIHDVFYALSTGGQIHIISEELRKDMFKLKDYIIKERISTLSMPYAALKVVFSEFDGEEFQGHQINEVISTGEQLYISGGMRRFLAINPDVELYNFYGPSETHVVTGVSYRYNRAEIPEKASIGKPVDNTYILILDERMQLVPIGVHGEIYIGGWNLAKGYDDNPELTSEKFIDDPFRPGLKIYKSGDIGKWHPDGTIEYLLRRDNQVKIRGYRVETGEVESAIRGYNLLEEAVVVVKENSLGDKELVAYFVSRHKIDRQELHSYLSERLPSYMLPVYYLQLDRIPLTSNGKINKQVLPVPGQADLLSSAEFVAPRNEVEAKLVEIWSDVLGISIDAIGVHDDFFSLGGHSLKATYAISRIRKTFSIAVSLAEFFMYPTVEGIGHIVQARGWLAQSSKVVTRKNLYEL</sequence>
<dbReference type="FunFam" id="1.10.1200.10:FF:000005">
    <property type="entry name" value="Nonribosomal peptide synthetase 1"/>
    <property type="match status" value="1"/>
</dbReference>
<dbReference type="PANTHER" id="PTHR45527:SF1">
    <property type="entry name" value="FATTY ACID SYNTHASE"/>
    <property type="match status" value="1"/>
</dbReference>
<comment type="cofactor">
    <cofactor evidence="1">
        <name>pantetheine 4'-phosphate</name>
        <dbReference type="ChEBI" id="CHEBI:47942"/>
    </cofactor>
</comment>
<keyword evidence="4" id="KW-0597">Phosphoprotein</keyword>
<dbReference type="GO" id="GO:0005737">
    <property type="term" value="C:cytoplasm"/>
    <property type="evidence" value="ECO:0007669"/>
    <property type="project" value="TreeGrafter"/>
</dbReference>
<name>A0A316GSK3_9SPHI</name>
<dbReference type="FunFam" id="3.30.300.30:FF:000010">
    <property type="entry name" value="Enterobactin synthetase component F"/>
    <property type="match status" value="1"/>
</dbReference>
<comment type="caution">
    <text evidence="6">The sequence shown here is derived from an EMBL/GenBank/DDBJ whole genome shotgun (WGS) entry which is preliminary data.</text>
</comment>
<dbReference type="PROSITE" id="PS50075">
    <property type="entry name" value="CARRIER"/>
    <property type="match status" value="1"/>
</dbReference>
<feature type="domain" description="Carrier" evidence="5">
    <location>
        <begin position="498"/>
        <end position="575"/>
    </location>
</feature>
<dbReference type="GO" id="GO:0043041">
    <property type="term" value="P:amino acid activation for nonribosomal peptide biosynthetic process"/>
    <property type="evidence" value="ECO:0007669"/>
    <property type="project" value="TreeGrafter"/>
</dbReference>
<dbReference type="InterPro" id="IPR010071">
    <property type="entry name" value="AA_adenyl_dom"/>
</dbReference>
<evidence type="ECO:0000256" key="1">
    <source>
        <dbReference type="ARBA" id="ARBA00001957"/>
    </source>
</evidence>
<dbReference type="GO" id="GO:0031177">
    <property type="term" value="F:phosphopantetheine binding"/>
    <property type="evidence" value="ECO:0007669"/>
    <property type="project" value="TreeGrafter"/>
</dbReference>
<comment type="similarity">
    <text evidence="2">Belongs to the ATP-dependent AMP-binding enzyme family.</text>
</comment>
<dbReference type="NCBIfam" id="TIGR01733">
    <property type="entry name" value="AA-adenyl-dom"/>
    <property type="match status" value="1"/>
</dbReference>
<accession>A0A316GSK3</accession>
<dbReference type="Gene3D" id="3.30.300.30">
    <property type="match status" value="1"/>
</dbReference>
<evidence type="ECO:0000313" key="6">
    <source>
        <dbReference type="EMBL" id="PWK64058.1"/>
    </source>
</evidence>
<dbReference type="SUPFAM" id="SSF56801">
    <property type="entry name" value="Acetyl-CoA synthetase-like"/>
    <property type="match status" value="1"/>
</dbReference>
<organism evidence="6 7">
    <name type="scientific">Mucilaginibacter oryzae</name>
    <dbReference type="NCBI Taxonomy" id="468058"/>
    <lineage>
        <taxon>Bacteria</taxon>
        <taxon>Pseudomonadati</taxon>
        <taxon>Bacteroidota</taxon>
        <taxon>Sphingobacteriia</taxon>
        <taxon>Sphingobacteriales</taxon>
        <taxon>Sphingobacteriaceae</taxon>
        <taxon>Mucilaginibacter</taxon>
    </lineage>
</organism>
<gene>
    <name evidence="6" type="ORF">LX99_05104</name>
</gene>
<evidence type="ECO:0000259" key="5">
    <source>
        <dbReference type="PROSITE" id="PS50075"/>
    </source>
</evidence>
<dbReference type="InterPro" id="IPR009081">
    <property type="entry name" value="PP-bd_ACP"/>
</dbReference>
<evidence type="ECO:0000256" key="3">
    <source>
        <dbReference type="ARBA" id="ARBA00022450"/>
    </source>
</evidence>
<dbReference type="Pfam" id="PF13193">
    <property type="entry name" value="AMP-binding_C"/>
    <property type="match status" value="1"/>
</dbReference>
<dbReference type="Gene3D" id="2.30.38.10">
    <property type="entry name" value="Luciferase, Domain 3"/>
    <property type="match status" value="1"/>
</dbReference>
<dbReference type="GO" id="GO:0044550">
    <property type="term" value="P:secondary metabolite biosynthetic process"/>
    <property type="evidence" value="ECO:0007669"/>
    <property type="project" value="TreeGrafter"/>
</dbReference>
<dbReference type="Pfam" id="PF00501">
    <property type="entry name" value="AMP-binding"/>
    <property type="match status" value="1"/>
</dbReference>
<dbReference type="EMBL" id="QGHA01000031">
    <property type="protein sequence ID" value="PWK64058.1"/>
    <property type="molecule type" value="Genomic_DNA"/>
</dbReference>
<dbReference type="Pfam" id="PF00550">
    <property type="entry name" value="PP-binding"/>
    <property type="match status" value="1"/>
</dbReference>
<evidence type="ECO:0000313" key="7">
    <source>
        <dbReference type="Proteomes" id="UP000245678"/>
    </source>
</evidence>
<evidence type="ECO:0000256" key="2">
    <source>
        <dbReference type="ARBA" id="ARBA00006432"/>
    </source>
</evidence>
<dbReference type="PANTHER" id="PTHR45527">
    <property type="entry name" value="NONRIBOSOMAL PEPTIDE SYNTHETASE"/>
    <property type="match status" value="1"/>
</dbReference>
<dbReference type="Proteomes" id="UP000245678">
    <property type="component" value="Unassembled WGS sequence"/>
</dbReference>
<keyword evidence="7" id="KW-1185">Reference proteome</keyword>
<dbReference type="AlphaFoldDB" id="A0A316GSK3"/>